<feature type="region of interest" description="Disordered" evidence="1">
    <location>
        <begin position="1"/>
        <end position="21"/>
    </location>
</feature>
<dbReference type="AlphaFoldDB" id="A0A0E0E7Q2"/>
<protein>
    <submittedName>
        <fullName evidence="2">Uncharacterized protein</fullName>
    </submittedName>
</protein>
<reference evidence="2" key="2">
    <citation type="submission" date="2018-05" db="EMBL/GenBank/DDBJ databases">
        <title>OmerRS3 (Oryza meridionalis Reference Sequence Version 3).</title>
        <authorList>
            <person name="Zhang J."/>
            <person name="Kudrna D."/>
            <person name="Lee S."/>
            <person name="Talag J."/>
            <person name="Welchert J."/>
            <person name="Wing R.A."/>
        </authorList>
    </citation>
    <scope>NUCLEOTIDE SEQUENCE [LARGE SCALE GENOMIC DNA]</scope>
    <source>
        <strain evidence="2">cv. OR44</strain>
    </source>
</reference>
<keyword evidence="3" id="KW-1185">Reference proteome</keyword>
<reference evidence="2" key="1">
    <citation type="submission" date="2015-04" db="UniProtKB">
        <authorList>
            <consortium name="EnsemblPlants"/>
        </authorList>
    </citation>
    <scope>IDENTIFICATION</scope>
</reference>
<evidence type="ECO:0000313" key="2">
    <source>
        <dbReference type="EnsemblPlants" id="OMERI07G02490.1"/>
    </source>
</evidence>
<dbReference type="EnsemblPlants" id="OMERI07G02490.1">
    <property type="protein sequence ID" value="OMERI07G02490.1"/>
    <property type="gene ID" value="OMERI07G02490"/>
</dbReference>
<name>A0A0E0E7Q2_9ORYZ</name>
<dbReference type="Gramene" id="OMERI07G02490.1">
    <property type="protein sequence ID" value="OMERI07G02490.1"/>
    <property type="gene ID" value="OMERI07G02490"/>
</dbReference>
<organism evidence="2">
    <name type="scientific">Oryza meridionalis</name>
    <dbReference type="NCBI Taxonomy" id="40149"/>
    <lineage>
        <taxon>Eukaryota</taxon>
        <taxon>Viridiplantae</taxon>
        <taxon>Streptophyta</taxon>
        <taxon>Embryophyta</taxon>
        <taxon>Tracheophyta</taxon>
        <taxon>Spermatophyta</taxon>
        <taxon>Magnoliopsida</taxon>
        <taxon>Liliopsida</taxon>
        <taxon>Poales</taxon>
        <taxon>Poaceae</taxon>
        <taxon>BOP clade</taxon>
        <taxon>Oryzoideae</taxon>
        <taxon>Oryzeae</taxon>
        <taxon>Oryzinae</taxon>
        <taxon>Oryza</taxon>
    </lineage>
</organism>
<sequence length="63" mass="6695">MLKHSSYTPIPGGPGKRNGGELNVHVSVVAVGWIQKLGCGVFLRQVPSCFSGKGRGEERGRDS</sequence>
<dbReference type="Proteomes" id="UP000008021">
    <property type="component" value="Chromosome 7"/>
</dbReference>
<accession>A0A0E0E7Q2</accession>
<proteinExistence type="predicted"/>
<evidence type="ECO:0000313" key="3">
    <source>
        <dbReference type="Proteomes" id="UP000008021"/>
    </source>
</evidence>
<evidence type="ECO:0000256" key="1">
    <source>
        <dbReference type="SAM" id="MobiDB-lite"/>
    </source>
</evidence>
<dbReference type="HOGENOM" id="CLU_2889643_0_0_1"/>